<dbReference type="SUPFAM" id="SSF46689">
    <property type="entry name" value="Homeodomain-like"/>
    <property type="match status" value="2"/>
</dbReference>
<evidence type="ECO:0000256" key="4">
    <source>
        <dbReference type="ARBA" id="ARBA00023163"/>
    </source>
</evidence>
<keyword evidence="3" id="KW-0010">Activator</keyword>
<dbReference type="AlphaFoldDB" id="A0A494XZP9"/>
<comment type="caution">
    <text evidence="6">The sequence shown here is derived from an EMBL/GenBank/DDBJ whole genome shotgun (WGS) entry which is preliminary data.</text>
</comment>
<reference evidence="6 7" key="1">
    <citation type="submission" date="2018-10" db="EMBL/GenBank/DDBJ databases">
        <title>Cohnella sp. M2MS4P-1, whole genome shotgun sequence.</title>
        <authorList>
            <person name="Tuo L."/>
        </authorList>
    </citation>
    <scope>NUCLEOTIDE SEQUENCE [LARGE SCALE GENOMIC DNA]</scope>
    <source>
        <strain evidence="6 7">M2MS4P-1</strain>
    </source>
</reference>
<accession>A0A494XZP9</accession>
<dbReference type="GO" id="GO:0043565">
    <property type="term" value="F:sequence-specific DNA binding"/>
    <property type="evidence" value="ECO:0007669"/>
    <property type="project" value="InterPro"/>
</dbReference>
<gene>
    <name evidence="6" type="ORF">D7Z26_14885</name>
</gene>
<evidence type="ECO:0000313" key="7">
    <source>
        <dbReference type="Proteomes" id="UP000282076"/>
    </source>
</evidence>
<evidence type="ECO:0000259" key="5">
    <source>
        <dbReference type="PROSITE" id="PS01124"/>
    </source>
</evidence>
<dbReference type="PROSITE" id="PS01124">
    <property type="entry name" value="HTH_ARAC_FAMILY_2"/>
    <property type="match status" value="1"/>
</dbReference>
<dbReference type="GO" id="GO:0003700">
    <property type="term" value="F:DNA-binding transcription factor activity"/>
    <property type="evidence" value="ECO:0007669"/>
    <property type="project" value="InterPro"/>
</dbReference>
<evidence type="ECO:0000256" key="3">
    <source>
        <dbReference type="ARBA" id="ARBA00023159"/>
    </source>
</evidence>
<proteinExistence type="predicted"/>
<dbReference type="SMART" id="SM00342">
    <property type="entry name" value="HTH_ARAC"/>
    <property type="match status" value="1"/>
</dbReference>
<dbReference type="SUPFAM" id="SSF51215">
    <property type="entry name" value="Regulatory protein AraC"/>
    <property type="match status" value="1"/>
</dbReference>
<dbReference type="InterPro" id="IPR018062">
    <property type="entry name" value="HTH_AraC-typ_CS"/>
</dbReference>
<keyword evidence="4" id="KW-0804">Transcription</keyword>
<sequence>MKMTDTAAQQWPFVHSVGDVWAQAGSVLGPRTITDYELVYFPEGTATTYELQGKALPLDYPCFVFTRPEEEHRYEFDRDRNVRHLFLHFDYVALRQADPRFATLLEPAMSILPVSVNSLLPSLMKQMLRIANFQLAHWKRRLSVLLAAALEELCASADNALEELAHPLPIPIARAIAFMEQHLEQPLTIEAIARQSGWSHEHFTRMFVSSVGMSPKRALLERRLLRAEQLMMNGQWTVKQIAYRVGFGDEHHFSKMYKHIRGNTPTEYKDRCENSLFRHTTAVLDPENPYPANHHILVNDDIK</sequence>
<dbReference type="Proteomes" id="UP000282076">
    <property type="component" value="Unassembled WGS sequence"/>
</dbReference>
<dbReference type="Pfam" id="PF12833">
    <property type="entry name" value="HTH_18"/>
    <property type="match status" value="1"/>
</dbReference>
<dbReference type="Gene3D" id="1.10.10.60">
    <property type="entry name" value="Homeodomain-like"/>
    <property type="match status" value="2"/>
</dbReference>
<dbReference type="InterPro" id="IPR050204">
    <property type="entry name" value="AraC_XylS_family_regulators"/>
</dbReference>
<keyword evidence="7" id="KW-1185">Reference proteome</keyword>
<keyword evidence="2" id="KW-0238">DNA-binding</keyword>
<dbReference type="EMBL" id="RBZM01000006">
    <property type="protein sequence ID" value="RKP53023.1"/>
    <property type="molecule type" value="Genomic_DNA"/>
</dbReference>
<dbReference type="InterPro" id="IPR009057">
    <property type="entry name" value="Homeodomain-like_sf"/>
</dbReference>
<dbReference type="PANTHER" id="PTHR46796">
    <property type="entry name" value="HTH-TYPE TRANSCRIPTIONAL ACTIVATOR RHAS-RELATED"/>
    <property type="match status" value="1"/>
</dbReference>
<evidence type="ECO:0000313" key="6">
    <source>
        <dbReference type="EMBL" id="RKP53023.1"/>
    </source>
</evidence>
<dbReference type="PROSITE" id="PS00041">
    <property type="entry name" value="HTH_ARAC_FAMILY_1"/>
    <property type="match status" value="1"/>
</dbReference>
<name>A0A494XZP9_9BACL</name>
<dbReference type="InterPro" id="IPR018060">
    <property type="entry name" value="HTH_AraC"/>
</dbReference>
<dbReference type="PRINTS" id="PR00032">
    <property type="entry name" value="HTHARAC"/>
</dbReference>
<keyword evidence="1" id="KW-0805">Transcription regulation</keyword>
<organism evidence="6 7">
    <name type="scientific">Cohnella endophytica</name>
    <dbReference type="NCBI Taxonomy" id="2419778"/>
    <lineage>
        <taxon>Bacteria</taxon>
        <taxon>Bacillati</taxon>
        <taxon>Bacillota</taxon>
        <taxon>Bacilli</taxon>
        <taxon>Bacillales</taxon>
        <taxon>Paenibacillaceae</taxon>
        <taxon>Cohnella</taxon>
    </lineage>
</organism>
<dbReference type="InterPro" id="IPR020449">
    <property type="entry name" value="Tscrpt_reg_AraC-type_HTH"/>
</dbReference>
<evidence type="ECO:0000256" key="1">
    <source>
        <dbReference type="ARBA" id="ARBA00023015"/>
    </source>
</evidence>
<protein>
    <submittedName>
        <fullName evidence="6">AraC family transcriptional regulator</fullName>
    </submittedName>
</protein>
<feature type="domain" description="HTH araC/xylS-type" evidence="5">
    <location>
        <begin position="173"/>
        <end position="271"/>
    </location>
</feature>
<dbReference type="InterPro" id="IPR037923">
    <property type="entry name" value="HTH-like"/>
</dbReference>
<evidence type="ECO:0000256" key="2">
    <source>
        <dbReference type="ARBA" id="ARBA00023125"/>
    </source>
</evidence>